<gene>
    <name evidence="1" type="ORF">CKO28_04910</name>
</gene>
<name>A0ABS1DBU5_9PROT</name>
<accession>A0ABS1DBU5</accession>
<dbReference type="EMBL" id="NRRL01000006">
    <property type="protein sequence ID" value="MBK1667369.1"/>
    <property type="molecule type" value="Genomic_DNA"/>
</dbReference>
<comment type="caution">
    <text evidence="1">The sequence shown here is derived from an EMBL/GenBank/DDBJ whole genome shotgun (WGS) entry which is preliminary data.</text>
</comment>
<dbReference type="Proteomes" id="UP001296873">
    <property type="component" value="Unassembled WGS sequence"/>
</dbReference>
<organism evidence="1 2">
    <name type="scientific">Rhodovibrio sodomensis</name>
    <dbReference type="NCBI Taxonomy" id="1088"/>
    <lineage>
        <taxon>Bacteria</taxon>
        <taxon>Pseudomonadati</taxon>
        <taxon>Pseudomonadota</taxon>
        <taxon>Alphaproteobacteria</taxon>
        <taxon>Rhodospirillales</taxon>
        <taxon>Rhodovibrionaceae</taxon>
        <taxon>Rhodovibrio</taxon>
    </lineage>
</organism>
<protein>
    <submittedName>
        <fullName evidence="1">Uncharacterized protein</fullName>
    </submittedName>
</protein>
<evidence type="ECO:0000313" key="2">
    <source>
        <dbReference type="Proteomes" id="UP001296873"/>
    </source>
</evidence>
<proteinExistence type="predicted"/>
<reference evidence="1 2" key="1">
    <citation type="journal article" date="2020" name="Microorganisms">
        <title>Osmotic Adaptation and Compatible Solute Biosynthesis of Phototrophic Bacteria as Revealed from Genome Analyses.</title>
        <authorList>
            <person name="Imhoff J.F."/>
            <person name="Rahn T."/>
            <person name="Kunzel S."/>
            <person name="Keller A."/>
            <person name="Neulinger S.C."/>
        </authorList>
    </citation>
    <scope>NUCLEOTIDE SEQUENCE [LARGE SCALE GENOMIC DNA]</scope>
    <source>
        <strain evidence="1 2">DSM 9895</strain>
    </source>
</reference>
<sequence>MAADIRRIARALRAHQPILDATLLRAQLGPGATADPAAKAAPDRATTPDDRGLDLARQILSLPIEAPGDPRRLRKARLLEMLADLQDEAVRGTVKEATLTAMFDQLAASVTELSSGS</sequence>
<dbReference type="RefSeq" id="WP_200339440.1">
    <property type="nucleotide sequence ID" value="NZ_NRRL01000006.1"/>
</dbReference>
<evidence type="ECO:0000313" key="1">
    <source>
        <dbReference type="EMBL" id="MBK1667369.1"/>
    </source>
</evidence>
<keyword evidence="2" id="KW-1185">Reference proteome</keyword>